<organism evidence="2 3">
    <name type="scientific">Ancylostoma duodenale</name>
    <dbReference type="NCBI Taxonomy" id="51022"/>
    <lineage>
        <taxon>Eukaryota</taxon>
        <taxon>Metazoa</taxon>
        <taxon>Ecdysozoa</taxon>
        <taxon>Nematoda</taxon>
        <taxon>Chromadorea</taxon>
        <taxon>Rhabditida</taxon>
        <taxon>Rhabditina</taxon>
        <taxon>Rhabditomorpha</taxon>
        <taxon>Strongyloidea</taxon>
        <taxon>Ancylostomatidae</taxon>
        <taxon>Ancylostomatinae</taxon>
        <taxon>Ancylostoma</taxon>
    </lineage>
</organism>
<name>A0A0C2GRN8_9BILA</name>
<feature type="compositionally biased region" description="Low complexity" evidence="1">
    <location>
        <begin position="34"/>
        <end position="46"/>
    </location>
</feature>
<sequence length="61" mass="7016">MVGESPYDTAVRWIRSRDNGRDHDRHVHEKESSSTEQSEEPPNSNEPDQKKPKSENCGSTY</sequence>
<gene>
    <name evidence="2" type="ORF">ANCDUO_05743</name>
</gene>
<evidence type="ECO:0000313" key="3">
    <source>
        <dbReference type="Proteomes" id="UP000054047"/>
    </source>
</evidence>
<dbReference type="EMBL" id="KN728339">
    <property type="protein sequence ID" value="KIH63950.1"/>
    <property type="molecule type" value="Genomic_DNA"/>
</dbReference>
<evidence type="ECO:0000313" key="2">
    <source>
        <dbReference type="EMBL" id="KIH63950.1"/>
    </source>
</evidence>
<dbReference type="Proteomes" id="UP000054047">
    <property type="component" value="Unassembled WGS sequence"/>
</dbReference>
<feature type="compositionally biased region" description="Basic and acidic residues" evidence="1">
    <location>
        <begin position="15"/>
        <end position="33"/>
    </location>
</feature>
<feature type="region of interest" description="Disordered" evidence="1">
    <location>
        <begin position="1"/>
        <end position="61"/>
    </location>
</feature>
<proteinExistence type="predicted"/>
<dbReference type="AlphaFoldDB" id="A0A0C2GRN8"/>
<reference evidence="2 3" key="1">
    <citation type="submission" date="2013-12" db="EMBL/GenBank/DDBJ databases">
        <title>Draft genome of the parsitic nematode Ancylostoma duodenale.</title>
        <authorList>
            <person name="Mitreva M."/>
        </authorList>
    </citation>
    <scope>NUCLEOTIDE SEQUENCE [LARGE SCALE GENOMIC DNA]</scope>
    <source>
        <strain evidence="2 3">Zhejiang</strain>
    </source>
</reference>
<accession>A0A0C2GRN8</accession>
<keyword evidence="3" id="KW-1185">Reference proteome</keyword>
<evidence type="ECO:0000256" key="1">
    <source>
        <dbReference type="SAM" id="MobiDB-lite"/>
    </source>
</evidence>
<protein>
    <submittedName>
        <fullName evidence="2">Uncharacterized protein</fullName>
    </submittedName>
</protein>